<comment type="caution">
    <text evidence="3">The sequence shown here is derived from an EMBL/GenBank/DDBJ whole genome shotgun (WGS) entry which is preliminary data.</text>
</comment>
<name>A0A8S1P103_PARPR</name>
<organism evidence="3 4">
    <name type="scientific">Paramecium primaurelia</name>
    <dbReference type="NCBI Taxonomy" id="5886"/>
    <lineage>
        <taxon>Eukaryota</taxon>
        <taxon>Sar</taxon>
        <taxon>Alveolata</taxon>
        <taxon>Ciliophora</taxon>
        <taxon>Intramacronucleata</taxon>
        <taxon>Oligohymenophorea</taxon>
        <taxon>Peniculida</taxon>
        <taxon>Parameciidae</taxon>
        <taxon>Paramecium</taxon>
    </lineage>
</organism>
<dbReference type="AlphaFoldDB" id="A0A8S1P103"/>
<proteinExistence type="predicted"/>
<evidence type="ECO:0000313" key="4">
    <source>
        <dbReference type="Proteomes" id="UP000688137"/>
    </source>
</evidence>
<keyword evidence="4" id="KW-1185">Reference proteome</keyword>
<dbReference type="EMBL" id="CAJJDM010000103">
    <property type="protein sequence ID" value="CAD8096233.1"/>
    <property type="molecule type" value="Genomic_DNA"/>
</dbReference>
<evidence type="ECO:0000256" key="1">
    <source>
        <dbReference type="SAM" id="Coils"/>
    </source>
</evidence>
<feature type="compositionally biased region" description="Polar residues" evidence="2">
    <location>
        <begin position="183"/>
        <end position="196"/>
    </location>
</feature>
<sequence>MSKEEDNGHISSNNSLDNSQNYAYLLQQEYYEKFKMGQNLYEQSATLSRISLGEKTSEDNNNTYTYINMVHLQERLSEQILKNQFLENKIEQLSKELMGALNHVALLQKQNELQSSLLKDANDKLQKNTKAIGIEKTIHQHLKRKISKLQQINTNYLDQVETMSQKKESIILSNYKHSSVSVFKTSHQSNSSSQRKLNSDKIHQGLTEDSTVKDSSCSEQKSHDQIRFSESVQQFYKSSNLLSPALQVSPKTQQNDLESRIDSTLAQIRAIRLQIQQLNKK</sequence>
<keyword evidence="1" id="KW-0175">Coiled coil</keyword>
<gene>
    <name evidence="3" type="ORF">PPRIM_AZ9-3.1.T1000169</name>
</gene>
<evidence type="ECO:0000256" key="2">
    <source>
        <dbReference type="SAM" id="MobiDB-lite"/>
    </source>
</evidence>
<dbReference type="Proteomes" id="UP000688137">
    <property type="component" value="Unassembled WGS sequence"/>
</dbReference>
<feature type="coiled-coil region" evidence="1">
    <location>
        <begin position="69"/>
        <end position="110"/>
    </location>
</feature>
<feature type="region of interest" description="Disordered" evidence="2">
    <location>
        <begin position="183"/>
        <end position="202"/>
    </location>
</feature>
<dbReference type="OMA" id="TYTYINM"/>
<evidence type="ECO:0000313" key="3">
    <source>
        <dbReference type="EMBL" id="CAD8096233.1"/>
    </source>
</evidence>
<protein>
    <submittedName>
        <fullName evidence="3">Uncharacterized protein</fullName>
    </submittedName>
</protein>
<accession>A0A8S1P103</accession>
<reference evidence="3" key="1">
    <citation type="submission" date="2021-01" db="EMBL/GenBank/DDBJ databases">
        <authorList>
            <consortium name="Genoscope - CEA"/>
            <person name="William W."/>
        </authorList>
    </citation>
    <scope>NUCLEOTIDE SEQUENCE</scope>
</reference>